<dbReference type="Gene3D" id="2.130.10.10">
    <property type="entry name" value="YVTN repeat-like/Quinoprotein amine dehydrogenase"/>
    <property type="match status" value="1"/>
</dbReference>
<comment type="subunit">
    <text evidence="4">Part of the Bam complex.</text>
</comment>
<dbReference type="GO" id="GO:0009279">
    <property type="term" value="C:cell outer membrane"/>
    <property type="evidence" value="ECO:0007669"/>
    <property type="project" value="UniProtKB-SubCell"/>
</dbReference>
<dbReference type="InterPro" id="IPR018391">
    <property type="entry name" value="PQQ_b-propeller_rpt"/>
</dbReference>
<keyword evidence="1 4" id="KW-0732">Signal</keyword>
<dbReference type="eggNOG" id="COG1520">
    <property type="taxonomic scope" value="Bacteria"/>
</dbReference>
<dbReference type="InterPro" id="IPR011047">
    <property type="entry name" value="Quinoprotein_ADH-like_sf"/>
</dbReference>
<dbReference type="STRING" id="595494.Tola_0891"/>
<name>C4LC40_TOLAT</name>
<keyword evidence="3 4" id="KW-0998">Cell outer membrane</keyword>
<evidence type="ECO:0000256" key="3">
    <source>
        <dbReference type="ARBA" id="ARBA00023237"/>
    </source>
</evidence>
<dbReference type="InterPro" id="IPR015943">
    <property type="entry name" value="WD40/YVTN_repeat-like_dom_sf"/>
</dbReference>
<keyword evidence="2 4" id="KW-0472">Membrane</keyword>
<keyword evidence="4 6" id="KW-0449">Lipoprotein</keyword>
<dbReference type="PANTHER" id="PTHR34512">
    <property type="entry name" value="CELL SURFACE PROTEIN"/>
    <property type="match status" value="1"/>
</dbReference>
<dbReference type="SMART" id="SM00564">
    <property type="entry name" value="PQQ"/>
    <property type="match status" value="6"/>
</dbReference>
<dbReference type="KEGG" id="tau:Tola_0891"/>
<gene>
    <name evidence="4" type="primary">bamB</name>
    <name evidence="6" type="ordered locus">Tola_0891</name>
</gene>
<evidence type="ECO:0000256" key="4">
    <source>
        <dbReference type="HAMAP-Rule" id="MF_00923"/>
    </source>
</evidence>
<proteinExistence type="inferred from homology"/>
<keyword evidence="4" id="KW-0564">Palmitate</keyword>
<dbReference type="GO" id="GO:0043165">
    <property type="term" value="P:Gram-negative-bacterium-type cell outer membrane assembly"/>
    <property type="evidence" value="ECO:0007669"/>
    <property type="project" value="UniProtKB-UniRule"/>
</dbReference>
<organism evidence="6 7">
    <name type="scientific">Tolumonas auensis (strain DSM 9187 / NBRC 110442 / TA 4)</name>
    <dbReference type="NCBI Taxonomy" id="595494"/>
    <lineage>
        <taxon>Bacteria</taxon>
        <taxon>Pseudomonadati</taxon>
        <taxon>Pseudomonadota</taxon>
        <taxon>Gammaproteobacteria</taxon>
        <taxon>Aeromonadales</taxon>
        <taxon>Aeromonadaceae</taxon>
        <taxon>Tolumonas</taxon>
    </lineage>
</organism>
<evidence type="ECO:0000256" key="1">
    <source>
        <dbReference type="ARBA" id="ARBA00022729"/>
    </source>
</evidence>
<dbReference type="EMBL" id="CP001616">
    <property type="protein sequence ID" value="ACQ92519.1"/>
    <property type="molecule type" value="Genomic_DNA"/>
</dbReference>
<dbReference type="Proteomes" id="UP000009073">
    <property type="component" value="Chromosome"/>
</dbReference>
<dbReference type="RefSeq" id="WP_012729118.1">
    <property type="nucleotide sequence ID" value="NC_012691.1"/>
</dbReference>
<reference evidence="6 7" key="2">
    <citation type="journal article" date="2011" name="Stand. Genomic Sci.">
        <title>Complete genome sequence of Tolumonas auensis type strain (TA 4).</title>
        <authorList>
            <person name="Chertkov O."/>
            <person name="Copeland A."/>
            <person name="Lucas S."/>
            <person name="Lapidus A."/>
            <person name="Berry K.W."/>
            <person name="Detter J.C."/>
            <person name="Del Rio T.G."/>
            <person name="Hammon N."/>
            <person name="Dalin E."/>
            <person name="Tice H."/>
            <person name="Pitluck S."/>
            <person name="Richardson P."/>
            <person name="Bruce D."/>
            <person name="Goodwin L."/>
            <person name="Han C."/>
            <person name="Tapia R."/>
            <person name="Saunders E."/>
            <person name="Schmutz J."/>
            <person name="Brettin T."/>
            <person name="Larimer F."/>
            <person name="Land M."/>
            <person name="Hauser L."/>
            <person name="Spring S."/>
            <person name="Rohde M."/>
            <person name="Kyrpides N.C."/>
            <person name="Ivanova N."/>
            <person name="Goker M."/>
            <person name="Beller H.R."/>
            <person name="Klenk H.P."/>
            <person name="Woyke T."/>
        </authorList>
    </citation>
    <scope>NUCLEOTIDE SEQUENCE [LARGE SCALE GENOMIC DNA]</scope>
    <source>
        <strain evidence="7">DSM 9187 / TA4</strain>
    </source>
</reference>
<comment type="subcellular location">
    <subcellularLocation>
        <location evidence="4">Cell outer membrane</location>
        <topology evidence="4">Lipid-anchor</topology>
    </subcellularLocation>
</comment>
<protein>
    <recommendedName>
        <fullName evidence="4">Outer membrane protein assembly factor BamB</fullName>
    </recommendedName>
</protein>
<evidence type="ECO:0000313" key="6">
    <source>
        <dbReference type="EMBL" id="ACQ92519.1"/>
    </source>
</evidence>
<accession>C4LC40</accession>
<sequence>MHKSWQKLSCLLLGGILLYGCSSEEDVIKMAEVPVIESAFNPETAWSHGVGSGVGKFYSHLQPVIVGNNIFAASRDGDVYAFDKLSGNKLWDIDLSDQPVYEEKRSARLSGGLAAADGHLYVGSENGQLIAISQENGELIWHTDVGGEVLAAPATDSGKVVVATGAGQLLALDGETGKIDWTVTSEQPNLTLRGTSSPVIAAGGVLYGRADGKIGIVILQNGQLVNETRVATPHGQTDLDRMVDVDAEPVIVDDELYAVAYNGQLISRKLISGDELWKRKYAAYQNMGIGVNDIAITDSKSHIYLVDRTTGTEKWSNTQLEYRNITAPLVLGDYVVVGDSEGYLYWISQTTGKIAAMQEVDSDGLYATPIIDGNLIYIQTRGGELVAIKRPL</sequence>
<comment type="similarity">
    <text evidence="4">Belongs to the BamB family.</text>
</comment>
<reference evidence="7" key="1">
    <citation type="submission" date="2009-05" db="EMBL/GenBank/DDBJ databases">
        <title>Complete sequence of Tolumonas auensis DSM 9187.</title>
        <authorList>
            <consortium name="US DOE Joint Genome Institute"/>
            <person name="Lucas S."/>
            <person name="Copeland A."/>
            <person name="Lapidus A."/>
            <person name="Glavina del Rio T."/>
            <person name="Tice H."/>
            <person name="Bruce D."/>
            <person name="Goodwin L."/>
            <person name="Pitluck S."/>
            <person name="Chertkov O."/>
            <person name="Brettin T."/>
            <person name="Detter J.C."/>
            <person name="Han C."/>
            <person name="Larimer F."/>
            <person name="Land M."/>
            <person name="Hauser L."/>
            <person name="Kyrpides N."/>
            <person name="Mikhailova N."/>
            <person name="Spring S."/>
            <person name="Beller H."/>
        </authorList>
    </citation>
    <scope>NUCLEOTIDE SEQUENCE [LARGE SCALE GENOMIC DNA]</scope>
    <source>
        <strain evidence="7">DSM 9187 / TA4</strain>
    </source>
</reference>
<feature type="domain" description="Pyrrolo-quinoline quinone repeat" evidence="5">
    <location>
        <begin position="75"/>
        <end position="317"/>
    </location>
</feature>
<comment type="function">
    <text evidence="4">Part of the outer membrane protein assembly complex, which is involved in assembly and insertion of beta-barrel proteins into the outer membrane.</text>
</comment>
<dbReference type="PANTHER" id="PTHR34512:SF30">
    <property type="entry name" value="OUTER MEMBRANE PROTEIN ASSEMBLY FACTOR BAMB"/>
    <property type="match status" value="1"/>
</dbReference>
<keyword evidence="7" id="KW-1185">Reference proteome</keyword>
<dbReference type="SUPFAM" id="SSF50998">
    <property type="entry name" value="Quinoprotein alcohol dehydrogenase-like"/>
    <property type="match status" value="1"/>
</dbReference>
<dbReference type="Pfam" id="PF13360">
    <property type="entry name" value="PQQ_2"/>
    <property type="match status" value="1"/>
</dbReference>
<dbReference type="AlphaFoldDB" id="C4LC40"/>
<dbReference type="InterPro" id="IPR017687">
    <property type="entry name" value="BamB"/>
</dbReference>
<dbReference type="PROSITE" id="PS51257">
    <property type="entry name" value="PROKAR_LIPOPROTEIN"/>
    <property type="match status" value="1"/>
</dbReference>
<evidence type="ECO:0000259" key="5">
    <source>
        <dbReference type="Pfam" id="PF13360"/>
    </source>
</evidence>
<dbReference type="OrthoDB" id="5173551at2"/>
<dbReference type="GO" id="GO:0051205">
    <property type="term" value="P:protein insertion into membrane"/>
    <property type="evidence" value="ECO:0007669"/>
    <property type="project" value="UniProtKB-UniRule"/>
</dbReference>
<dbReference type="HOGENOM" id="CLU_027480_0_1_6"/>
<dbReference type="NCBIfam" id="NF008351">
    <property type="entry name" value="PRK11138.1"/>
    <property type="match status" value="1"/>
</dbReference>
<dbReference type="NCBIfam" id="TIGR03300">
    <property type="entry name" value="assembly_YfgL"/>
    <property type="match status" value="1"/>
</dbReference>
<evidence type="ECO:0000256" key="2">
    <source>
        <dbReference type="ARBA" id="ARBA00023136"/>
    </source>
</evidence>
<evidence type="ECO:0000313" key="7">
    <source>
        <dbReference type="Proteomes" id="UP000009073"/>
    </source>
</evidence>
<dbReference type="InterPro" id="IPR002372">
    <property type="entry name" value="PQQ_rpt_dom"/>
</dbReference>
<dbReference type="HAMAP" id="MF_00923">
    <property type="entry name" value="OM_assembly_BamB"/>
    <property type="match status" value="1"/>
</dbReference>